<dbReference type="AlphaFoldDB" id="A0AAV4T5T6"/>
<evidence type="ECO:0000313" key="2">
    <source>
        <dbReference type="Proteomes" id="UP001054945"/>
    </source>
</evidence>
<name>A0AAV4T5T6_CAEEX</name>
<dbReference type="EMBL" id="BPLR01010436">
    <property type="protein sequence ID" value="GIY39258.1"/>
    <property type="molecule type" value="Genomic_DNA"/>
</dbReference>
<dbReference type="Proteomes" id="UP001054945">
    <property type="component" value="Unassembled WGS sequence"/>
</dbReference>
<proteinExistence type="predicted"/>
<organism evidence="1 2">
    <name type="scientific">Caerostris extrusa</name>
    <name type="common">Bark spider</name>
    <name type="synonym">Caerostris bankana</name>
    <dbReference type="NCBI Taxonomy" id="172846"/>
    <lineage>
        <taxon>Eukaryota</taxon>
        <taxon>Metazoa</taxon>
        <taxon>Ecdysozoa</taxon>
        <taxon>Arthropoda</taxon>
        <taxon>Chelicerata</taxon>
        <taxon>Arachnida</taxon>
        <taxon>Araneae</taxon>
        <taxon>Araneomorphae</taxon>
        <taxon>Entelegynae</taxon>
        <taxon>Araneoidea</taxon>
        <taxon>Araneidae</taxon>
        <taxon>Caerostris</taxon>
    </lineage>
</organism>
<evidence type="ECO:0000313" key="1">
    <source>
        <dbReference type="EMBL" id="GIY39258.1"/>
    </source>
</evidence>
<keyword evidence="2" id="KW-1185">Reference proteome</keyword>
<comment type="caution">
    <text evidence="1">The sequence shown here is derived from an EMBL/GenBank/DDBJ whole genome shotgun (WGS) entry which is preliminary data.</text>
</comment>
<sequence>MILQSVHKAISRRVPYKSALAFMRLRIKKEENYRISDINNGKILPSLCFPILRRWPILVISTKFCHLYVRLCILGGIGKDDELVIESIAQGQKKKELRVIRRVTLHDAALATGNWQLGYRLRSTNKSLESNGFRYMARLARKTEKGHPLICQRKEGGGLVKFDAVLDTEEQLLDVTSW</sequence>
<reference evidence="1 2" key="1">
    <citation type="submission" date="2021-06" db="EMBL/GenBank/DDBJ databases">
        <title>Caerostris extrusa draft genome.</title>
        <authorList>
            <person name="Kono N."/>
            <person name="Arakawa K."/>
        </authorList>
    </citation>
    <scope>NUCLEOTIDE SEQUENCE [LARGE SCALE GENOMIC DNA]</scope>
</reference>
<protein>
    <submittedName>
        <fullName evidence="1">Uncharacterized protein</fullName>
    </submittedName>
</protein>
<gene>
    <name evidence="1" type="ORF">CEXT_567511</name>
</gene>
<accession>A0AAV4T5T6</accession>